<evidence type="ECO:0000256" key="1">
    <source>
        <dbReference type="SAM" id="MobiDB-lite"/>
    </source>
</evidence>
<dbReference type="NCBIfam" id="TIGR00254">
    <property type="entry name" value="GGDEF"/>
    <property type="match status" value="1"/>
</dbReference>
<dbReference type="Pfam" id="PF00990">
    <property type="entry name" value="GGDEF"/>
    <property type="match status" value="1"/>
</dbReference>
<evidence type="ECO:0000313" key="6">
    <source>
        <dbReference type="Proteomes" id="UP000679690"/>
    </source>
</evidence>
<dbReference type="InterPro" id="IPR029787">
    <property type="entry name" value="Nucleotide_cyclase"/>
</dbReference>
<comment type="caution">
    <text evidence="5">The sequence shown here is derived from an EMBL/GenBank/DDBJ whole genome shotgun (WGS) entry which is preliminary data.</text>
</comment>
<keyword evidence="6" id="KW-1185">Reference proteome</keyword>
<proteinExistence type="predicted"/>
<evidence type="ECO:0000313" key="5">
    <source>
        <dbReference type="EMBL" id="MBO3740113.1"/>
    </source>
</evidence>
<dbReference type="SMART" id="SM00052">
    <property type="entry name" value="EAL"/>
    <property type="match status" value="1"/>
</dbReference>
<dbReference type="PANTHER" id="PTHR44757">
    <property type="entry name" value="DIGUANYLATE CYCLASE DGCP"/>
    <property type="match status" value="1"/>
</dbReference>
<dbReference type="PANTHER" id="PTHR44757:SF2">
    <property type="entry name" value="BIOFILM ARCHITECTURE MAINTENANCE PROTEIN MBAA"/>
    <property type="match status" value="1"/>
</dbReference>
<protein>
    <submittedName>
        <fullName evidence="5">Bifunctional diguanylate cyclase/phosphodiesterase</fullName>
    </submittedName>
</protein>
<feature type="transmembrane region" description="Helical" evidence="2">
    <location>
        <begin position="197"/>
        <end position="218"/>
    </location>
</feature>
<dbReference type="InterPro" id="IPR043128">
    <property type="entry name" value="Rev_trsase/Diguanyl_cyclase"/>
</dbReference>
<keyword evidence="2" id="KW-1133">Transmembrane helix</keyword>
<dbReference type="SMART" id="SM00267">
    <property type="entry name" value="GGDEF"/>
    <property type="match status" value="1"/>
</dbReference>
<evidence type="ECO:0000256" key="2">
    <source>
        <dbReference type="SAM" id="Phobius"/>
    </source>
</evidence>
<keyword evidence="2" id="KW-0472">Membrane</keyword>
<feature type="domain" description="GGDEF" evidence="4">
    <location>
        <begin position="263"/>
        <end position="394"/>
    </location>
</feature>
<evidence type="ECO:0000259" key="3">
    <source>
        <dbReference type="PROSITE" id="PS50883"/>
    </source>
</evidence>
<dbReference type="Pfam" id="PF00563">
    <property type="entry name" value="EAL"/>
    <property type="match status" value="1"/>
</dbReference>
<dbReference type="Gene3D" id="3.30.70.270">
    <property type="match status" value="1"/>
</dbReference>
<name>A0ABS3UMV6_9ACTN</name>
<reference evidence="5 6" key="1">
    <citation type="submission" date="2021-03" db="EMBL/GenBank/DDBJ databases">
        <title>Actinoplanes flavus sp. nov., a novel actinomycete isolated from Coconut Palm rhizosphere soil.</title>
        <authorList>
            <person name="Luo X."/>
        </authorList>
    </citation>
    <scope>NUCLEOTIDE SEQUENCE [LARGE SCALE GENOMIC DNA]</scope>
    <source>
        <strain evidence="5 6">NEAU-H7</strain>
    </source>
</reference>
<sequence>MRLRQGRRQEGARTSSRLFATYAAASLVPVVALAAVMMQGYQRDAAEQGESQGLAQAAVIAEMAIGPALGGEEASGARGGGLTDGLSASQTEGMHRATEHAIFHGLVLRLRVRSFTGRVVFSDDGSTSGGVPVADPDFQAAANGGSRAKVLNGDVDVIRVLQPLITSASGQSIGVLELYLPYEPIAKQLREQVTSTWWRMGGGLAALYLVLALLAWWTTRSLSRYAARQEHSAQHDALTGLPNRAAFRARAETVLAGAARDGGRGAVVLVDLNRFKEVNDTLGHLAGDELLQVVATRMRAALGPENILARLGGDEFAAVLPGLGAVEAMALLATVREQASEELVLNGVPLRIEASFGVALYPEHGTAYQQLMHHADAAMYQGKRGTTGIVLFSGAGAGHPHQWLMVQAELRHALERDELVLHYQPKVGLPGGEVRGLEALVRWQHPHHGLLPPGEFLPAAEHSGLIVPLTEWVLRRALADQLCWTATGQDWALSVNVSARNLEVPGFPRFVLDLLAEVGTPAHRLILEVTETALVSDMDTAVRAIAQLGASGVGISVDDFGAGYTGLSQLRGLPITEIKIDRAFVADVAHDPQSQAIVRSVIELAHGLGSRVTAEGVETPEVCQWLAGVGCDEAQGYLFGRPVPWPQVGPVPVVPSTEVEEVRR</sequence>
<dbReference type="PROSITE" id="PS50883">
    <property type="entry name" value="EAL"/>
    <property type="match status" value="1"/>
</dbReference>
<feature type="region of interest" description="Disordered" evidence="1">
    <location>
        <begin position="72"/>
        <end position="91"/>
    </location>
</feature>
<dbReference type="InterPro" id="IPR001633">
    <property type="entry name" value="EAL_dom"/>
</dbReference>
<dbReference type="Gene3D" id="3.20.20.450">
    <property type="entry name" value="EAL domain"/>
    <property type="match status" value="1"/>
</dbReference>
<dbReference type="EMBL" id="JAGFNS010000013">
    <property type="protein sequence ID" value="MBO3740113.1"/>
    <property type="molecule type" value="Genomic_DNA"/>
</dbReference>
<dbReference type="SUPFAM" id="SSF141868">
    <property type="entry name" value="EAL domain-like"/>
    <property type="match status" value="1"/>
</dbReference>
<keyword evidence="2" id="KW-0812">Transmembrane</keyword>
<dbReference type="InterPro" id="IPR052155">
    <property type="entry name" value="Biofilm_reg_signaling"/>
</dbReference>
<dbReference type="InterPro" id="IPR035919">
    <property type="entry name" value="EAL_sf"/>
</dbReference>
<evidence type="ECO:0000259" key="4">
    <source>
        <dbReference type="PROSITE" id="PS50887"/>
    </source>
</evidence>
<dbReference type="SUPFAM" id="SSF55073">
    <property type="entry name" value="Nucleotide cyclase"/>
    <property type="match status" value="1"/>
</dbReference>
<feature type="domain" description="EAL" evidence="3">
    <location>
        <begin position="403"/>
        <end position="656"/>
    </location>
</feature>
<accession>A0ABS3UMV6</accession>
<gene>
    <name evidence="5" type="ORF">J5X75_21650</name>
</gene>
<dbReference type="PROSITE" id="PS50887">
    <property type="entry name" value="GGDEF"/>
    <property type="match status" value="1"/>
</dbReference>
<organism evidence="5 6">
    <name type="scientific">Actinoplanes flavus</name>
    <dbReference type="NCBI Taxonomy" id="2820290"/>
    <lineage>
        <taxon>Bacteria</taxon>
        <taxon>Bacillati</taxon>
        <taxon>Actinomycetota</taxon>
        <taxon>Actinomycetes</taxon>
        <taxon>Micromonosporales</taxon>
        <taxon>Micromonosporaceae</taxon>
        <taxon>Actinoplanes</taxon>
    </lineage>
</organism>
<dbReference type="Proteomes" id="UP000679690">
    <property type="component" value="Unassembled WGS sequence"/>
</dbReference>
<dbReference type="CDD" id="cd01949">
    <property type="entry name" value="GGDEF"/>
    <property type="match status" value="1"/>
</dbReference>
<dbReference type="InterPro" id="IPR000160">
    <property type="entry name" value="GGDEF_dom"/>
</dbReference>
<dbReference type="CDD" id="cd01948">
    <property type="entry name" value="EAL"/>
    <property type="match status" value="1"/>
</dbReference>